<dbReference type="InterPro" id="IPR035474">
    <property type="entry name" value="SIS_Kpsf"/>
</dbReference>
<dbReference type="GO" id="GO:1901135">
    <property type="term" value="P:carbohydrate derivative metabolic process"/>
    <property type="evidence" value="ECO:0007669"/>
    <property type="project" value="InterPro"/>
</dbReference>
<evidence type="ECO:0000313" key="11">
    <source>
        <dbReference type="Proteomes" id="UP000027170"/>
    </source>
</evidence>
<dbReference type="Gene3D" id="3.40.50.10490">
    <property type="entry name" value="Glucose-6-phosphate isomerase like protein, domain 1"/>
    <property type="match status" value="1"/>
</dbReference>
<dbReference type="GO" id="GO:0046872">
    <property type="term" value="F:metal ion binding"/>
    <property type="evidence" value="ECO:0007669"/>
    <property type="project" value="UniProtKB-KW"/>
</dbReference>
<feature type="domain" description="CBS" evidence="8">
    <location>
        <begin position="217"/>
        <end position="275"/>
    </location>
</feature>
<proteinExistence type="inferred from homology"/>
<dbReference type="InterPro" id="IPR050986">
    <property type="entry name" value="GutQ/KpsF_isomerases"/>
</dbReference>
<evidence type="ECO:0000256" key="3">
    <source>
        <dbReference type="ARBA" id="ARBA00023122"/>
    </source>
</evidence>
<feature type="domain" description="CBS" evidence="8">
    <location>
        <begin position="284"/>
        <end position="336"/>
    </location>
</feature>
<dbReference type="CDD" id="cd04604">
    <property type="entry name" value="CBS_pair_SIS_assoc"/>
    <property type="match status" value="1"/>
</dbReference>
<dbReference type="CDD" id="cd05014">
    <property type="entry name" value="SIS_Kpsf"/>
    <property type="match status" value="1"/>
</dbReference>
<dbReference type="Gene3D" id="3.10.580.10">
    <property type="entry name" value="CBS-domain"/>
    <property type="match status" value="1"/>
</dbReference>
<evidence type="ECO:0000256" key="2">
    <source>
        <dbReference type="ARBA" id="ARBA00022737"/>
    </source>
</evidence>
<dbReference type="GO" id="GO:0019146">
    <property type="term" value="F:arabinose-5-phosphate isomerase activity"/>
    <property type="evidence" value="ECO:0007669"/>
    <property type="project" value="UniProtKB-EC"/>
</dbReference>
<dbReference type="PANTHER" id="PTHR42745:SF1">
    <property type="entry name" value="ARABINOSE 5-PHOSPHATE ISOMERASE KDSD"/>
    <property type="match status" value="1"/>
</dbReference>
<feature type="site" description="Catalytically relevant" evidence="6">
    <location>
        <position position="66"/>
    </location>
</feature>
<feature type="site" description="Catalytically relevant" evidence="6">
    <location>
        <position position="118"/>
    </location>
</feature>
<dbReference type="PANTHER" id="PTHR42745">
    <property type="match status" value="1"/>
</dbReference>
<feature type="site" description="Catalytically relevant" evidence="6">
    <location>
        <position position="159"/>
    </location>
</feature>
<name>A0A836MSV6_9NEIS</name>
<evidence type="ECO:0000256" key="5">
    <source>
        <dbReference type="PIRSR" id="PIRSR004692-2"/>
    </source>
</evidence>
<evidence type="ECO:0000256" key="7">
    <source>
        <dbReference type="PROSITE-ProRule" id="PRU00703"/>
    </source>
</evidence>
<comment type="caution">
    <text evidence="10">The sequence shown here is derived from an EMBL/GenBank/DDBJ whole genome shotgun (WGS) entry which is preliminary data.</text>
</comment>
<keyword evidence="3 7" id="KW-0129">CBS domain</keyword>
<dbReference type="Pfam" id="PF01380">
    <property type="entry name" value="SIS"/>
    <property type="match status" value="1"/>
</dbReference>
<reference evidence="10 11" key="1">
    <citation type="submission" date="2014-03" db="EMBL/GenBank/DDBJ databases">
        <title>The genomes of two eusocial bee gut symbionts.</title>
        <authorList>
            <person name="Kwong W.K."/>
            <person name="Engel P."/>
            <person name="Koch H."/>
            <person name="Moran N.A."/>
        </authorList>
    </citation>
    <scope>NUCLEOTIDE SEQUENCE [LARGE SCALE GENOMIC DNA]</scope>
    <source>
        <strain evidence="11">wkB29</strain>
    </source>
</reference>
<keyword evidence="2" id="KW-0677">Repeat</keyword>
<dbReference type="Proteomes" id="UP000027170">
    <property type="component" value="Unassembled WGS sequence"/>
</dbReference>
<feature type="domain" description="SIS" evidence="9">
    <location>
        <begin position="48"/>
        <end position="191"/>
    </location>
</feature>
<dbReference type="GO" id="GO:0005975">
    <property type="term" value="P:carbohydrate metabolic process"/>
    <property type="evidence" value="ECO:0007669"/>
    <property type="project" value="InterPro"/>
</dbReference>
<evidence type="ECO:0000313" key="10">
    <source>
        <dbReference type="EMBL" id="KDN15688.1"/>
    </source>
</evidence>
<dbReference type="PROSITE" id="PS51371">
    <property type="entry name" value="CBS"/>
    <property type="match status" value="2"/>
</dbReference>
<evidence type="ECO:0000256" key="1">
    <source>
        <dbReference type="ARBA" id="ARBA00008165"/>
    </source>
</evidence>
<dbReference type="EC" id="5.3.1.13" evidence="10"/>
<dbReference type="FunFam" id="3.40.50.10490:FF:000011">
    <property type="entry name" value="Arabinose 5-phosphate isomerase"/>
    <property type="match status" value="1"/>
</dbReference>
<dbReference type="InterPro" id="IPR004800">
    <property type="entry name" value="KdsD/KpsF-type"/>
</dbReference>
<dbReference type="InterPro" id="IPR046342">
    <property type="entry name" value="CBS_dom_sf"/>
</dbReference>
<feature type="binding site" evidence="5">
    <location>
        <position position="89"/>
    </location>
    <ligand>
        <name>Zn(2+)</name>
        <dbReference type="ChEBI" id="CHEBI:29105"/>
    </ligand>
</feature>
<evidence type="ECO:0000256" key="4">
    <source>
        <dbReference type="PIRNR" id="PIRNR004692"/>
    </source>
</evidence>
<evidence type="ECO:0000256" key="6">
    <source>
        <dbReference type="PIRSR" id="PIRSR004692-3"/>
    </source>
</evidence>
<keyword evidence="5" id="KW-0479">Metal-binding</keyword>
<dbReference type="NCBIfam" id="TIGR00393">
    <property type="entry name" value="kpsF"/>
    <property type="match status" value="1"/>
</dbReference>
<dbReference type="EMBL" id="JFZV01000001">
    <property type="protein sequence ID" value="KDN15688.1"/>
    <property type="molecule type" value="Genomic_DNA"/>
</dbReference>
<dbReference type="GO" id="GO:0097367">
    <property type="term" value="F:carbohydrate derivative binding"/>
    <property type="evidence" value="ECO:0007669"/>
    <property type="project" value="InterPro"/>
</dbReference>
<accession>A0A836MSV6</accession>
<protein>
    <submittedName>
        <fullName evidence="10">Arabinose 5-phosphate isomerase</fullName>
        <ecNumber evidence="10">5.3.1.13</ecNumber>
    </submittedName>
</protein>
<dbReference type="SUPFAM" id="SSF53697">
    <property type="entry name" value="SIS domain"/>
    <property type="match status" value="1"/>
</dbReference>
<evidence type="ECO:0000259" key="8">
    <source>
        <dbReference type="PROSITE" id="PS51371"/>
    </source>
</evidence>
<comment type="similarity">
    <text evidence="1 4">Belongs to the SIS family. GutQ/KpsF subfamily.</text>
</comment>
<dbReference type="InterPro" id="IPR046348">
    <property type="entry name" value="SIS_dom_sf"/>
</dbReference>
<dbReference type="AlphaFoldDB" id="A0A836MSV6"/>
<organism evidence="10 11">
    <name type="scientific">Snodgrassella communis</name>
    <dbReference type="NCBI Taxonomy" id="2946699"/>
    <lineage>
        <taxon>Bacteria</taxon>
        <taxon>Pseudomonadati</taxon>
        <taxon>Pseudomonadota</taxon>
        <taxon>Betaproteobacteria</taxon>
        <taxon>Neisseriales</taxon>
        <taxon>Neisseriaceae</taxon>
        <taxon>Snodgrassella</taxon>
    </lineage>
</organism>
<sequence length="336" mass="35897">MFCLLIIAADGAMNVQDKYLDWGKEVFAIEEQAVREVASSLDEHFAAAVATILDCRGRVIITGMGKSGHIGRKIAASMASTGTPAYFVHPAEAGHGDLGMIVDGDVLIALSNSGESEEILALIPAIKRKHVQLICITGKAGSSMAKHADMHLCAHVSHEACPLGLAPTSSTTAVLVLGDALTVALLRARQFTPEDFALSHPAGSLGKRLLLTVADVMHGGQEMPLVQEDTLLHQAIVTMSEKGLGMLIVVDCNGQLSGLFTDGDLRRLFQNNQQLKDWTMADVMGQAPKTIRPDRLATEALKTMQANKVNGLVVIDEDNRPVGALNMHDLLQARIV</sequence>
<keyword evidence="5" id="KW-0862">Zinc</keyword>
<keyword evidence="10" id="KW-0413">Isomerase</keyword>
<evidence type="ECO:0000259" key="9">
    <source>
        <dbReference type="PROSITE" id="PS51464"/>
    </source>
</evidence>
<dbReference type="SMART" id="SM00116">
    <property type="entry name" value="CBS"/>
    <property type="match status" value="2"/>
</dbReference>
<dbReference type="InterPro" id="IPR000644">
    <property type="entry name" value="CBS_dom"/>
</dbReference>
<dbReference type="PIRSF" id="PIRSF004692">
    <property type="entry name" value="KdsD_KpsF"/>
    <property type="match status" value="1"/>
</dbReference>
<dbReference type="InterPro" id="IPR001347">
    <property type="entry name" value="SIS_dom"/>
</dbReference>
<keyword evidence="11" id="KW-1185">Reference proteome</keyword>
<feature type="site" description="Catalytically relevant" evidence="6">
    <location>
        <position position="200"/>
    </location>
</feature>
<gene>
    <name evidence="10" type="ORF">SALWKB29_0107</name>
</gene>
<dbReference type="PROSITE" id="PS51464">
    <property type="entry name" value="SIS"/>
    <property type="match status" value="1"/>
</dbReference>
<dbReference type="Pfam" id="PF00571">
    <property type="entry name" value="CBS"/>
    <property type="match status" value="2"/>
</dbReference>